<protein>
    <submittedName>
        <fullName evidence="2">Uncharacterized protein</fullName>
    </submittedName>
</protein>
<feature type="non-terminal residue" evidence="2">
    <location>
        <position position="1"/>
    </location>
</feature>
<feature type="compositionally biased region" description="Polar residues" evidence="1">
    <location>
        <begin position="114"/>
        <end position="128"/>
    </location>
</feature>
<feature type="non-terminal residue" evidence="2">
    <location>
        <position position="128"/>
    </location>
</feature>
<comment type="caution">
    <text evidence="2">The sequence shown here is derived from an EMBL/GenBank/DDBJ whole genome shotgun (WGS) entry which is preliminary data.</text>
</comment>
<feature type="region of interest" description="Disordered" evidence="1">
    <location>
        <begin position="1"/>
        <end position="128"/>
    </location>
</feature>
<proteinExistence type="predicted"/>
<evidence type="ECO:0000313" key="2">
    <source>
        <dbReference type="EMBL" id="MED6215334.1"/>
    </source>
</evidence>
<sequence length="128" mass="13370">CYKSQSSSKRKCDDPAPVAELAKRGKPPSSNAKVVRRNPPEKPVKPPADSTPPPVSSCSKVLPSSITKARECENNVDSGVSPEGNSVGSDLEPIQMVLPTTASHTDSRSPFPASGSSNLTKESPVVTS</sequence>
<gene>
    <name evidence="2" type="ORF">PIB30_112566</name>
</gene>
<evidence type="ECO:0000256" key="1">
    <source>
        <dbReference type="SAM" id="MobiDB-lite"/>
    </source>
</evidence>
<name>A0ABU6YZE5_9FABA</name>
<dbReference type="Proteomes" id="UP001341840">
    <property type="component" value="Unassembled WGS sequence"/>
</dbReference>
<feature type="compositionally biased region" description="Polar residues" evidence="1">
    <location>
        <begin position="75"/>
        <end position="88"/>
    </location>
</feature>
<accession>A0ABU6YZE5</accession>
<feature type="compositionally biased region" description="Polar residues" evidence="1">
    <location>
        <begin position="56"/>
        <end position="67"/>
    </location>
</feature>
<keyword evidence="3" id="KW-1185">Reference proteome</keyword>
<feature type="compositionally biased region" description="Pro residues" evidence="1">
    <location>
        <begin position="45"/>
        <end position="55"/>
    </location>
</feature>
<reference evidence="2 3" key="1">
    <citation type="journal article" date="2023" name="Plants (Basel)">
        <title>Bridging the Gap: Combining Genomics and Transcriptomics Approaches to Understand Stylosanthes scabra, an Orphan Legume from the Brazilian Caatinga.</title>
        <authorList>
            <person name="Ferreira-Neto J.R.C."/>
            <person name="da Silva M.D."/>
            <person name="Binneck E."/>
            <person name="de Melo N.F."/>
            <person name="da Silva R.H."/>
            <person name="de Melo A.L.T.M."/>
            <person name="Pandolfi V."/>
            <person name="Bustamante F.O."/>
            <person name="Brasileiro-Vidal A.C."/>
            <person name="Benko-Iseppon A.M."/>
        </authorList>
    </citation>
    <scope>NUCLEOTIDE SEQUENCE [LARGE SCALE GENOMIC DNA]</scope>
    <source>
        <tissue evidence="2">Leaves</tissue>
    </source>
</reference>
<organism evidence="2 3">
    <name type="scientific">Stylosanthes scabra</name>
    <dbReference type="NCBI Taxonomy" id="79078"/>
    <lineage>
        <taxon>Eukaryota</taxon>
        <taxon>Viridiplantae</taxon>
        <taxon>Streptophyta</taxon>
        <taxon>Embryophyta</taxon>
        <taxon>Tracheophyta</taxon>
        <taxon>Spermatophyta</taxon>
        <taxon>Magnoliopsida</taxon>
        <taxon>eudicotyledons</taxon>
        <taxon>Gunneridae</taxon>
        <taxon>Pentapetalae</taxon>
        <taxon>rosids</taxon>
        <taxon>fabids</taxon>
        <taxon>Fabales</taxon>
        <taxon>Fabaceae</taxon>
        <taxon>Papilionoideae</taxon>
        <taxon>50 kb inversion clade</taxon>
        <taxon>dalbergioids sensu lato</taxon>
        <taxon>Dalbergieae</taxon>
        <taxon>Pterocarpus clade</taxon>
        <taxon>Stylosanthes</taxon>
    </lineage>
</organism>
<evidence type="ECO:0000313" key="3">
    <source>
        <dbReference type="Proteomes" id="UP001341840"/>
    </source>
</evidence>
<dbReference type="EMBL" id="JASCZI010249845">
    <property type="protein sequence ID" value="MED6215334.1"/>
    <property type="molecule type" value="Genomic_DNA"/>
</dbReference>